<evidence type="ECO:0000256" key="1">
    <source>
        <dbReference type="ARBA" id="ARBA00010923"/>
    </source>
</evidence>
<dbReference type="InterPro" id="IPR000055">
    <property type="entry name" value="Restrct_endonuc_typeI_TRD"/>
</dbReference>
<keyword evidence="3" id="KW-0238">DNA-binding</keyword>
<keyword evidence="2" id="KW-0680">Restriction system</keyword>
<dbReference type="InterPro" id="IPR044946">
    <property type="entry name" value="Restrct_endonuc_typeI_TRD_sf"/>
</dbReference>
<dbReference type="Gene3D" id="3.90.220.20">
    <property type="entry name" value="DNA methylase specificity domains"/>
    <property type="match status" value="2"/>
</dbReference>
<comment type="similarity">
    <text evidence="1">Belongs to the type-I restriction system S methylase family.</text>
</comment>
<sequence length="354" mass="41053">MNDVDWKDFQIGGENGVFSITSSTSEIDKNKLNQKPGKIPYVTRSELNNGIDLFITKDQDEKYQINKGNVITIGLDTQTVFYQSINFYTGQNIQILEHKKMTKNIACFLIPLLKEQMEKFNWGGNGATLKRLKNTRIMLPVNNLGEIDFEHMENTGRKMYKESHEYLSEYILQKHNRLAEELQNLDILTLEDRDWLPFSLDDLFPKLQRGKRLTIANQVAGHTPYISSTALNNGVDSFIGNKNNVRTSAQDITIANSGSVGNAFYHPYNYVASDHVHSLNNDKYNKHHYLFIVTLLNRLQDKYHFNYEINEHRLKNDKLMLPVNDEGNLDLDFMENYMKQMELRQLGKIKGYLV</sequence>
<dbReference type="Proteomes" id="UP000199444">
    <property type="component" value="Unassembled WGS sequence"/>
</dbReference>
<evidence type="ECO:0000313" key="6">
    <source>
        <dbReference type="Proteomes" id="UP000199444"/>
    </source>
</evidence>
<dbReference type="Pfam" id="PF01420">
    <property type="entry name" value="Methylase_S"/>
    <property type="match status" value="2"/>
</dbReference>
<evidence type="ECO:0000256" key="3">
    <source>
        <dbReference type="ARBA" id="ARBA00023125"/>
    </source>
</evidence>
<dbReference type="STRING" id="553311.SAMN05216231_3766"/>
<evidence type="ECO:0000259" key="4">
    <source>
        <dbReference type="Pfam" id="PF01420"/>
    </source>
</evidence>
<evidence type="ECO:0000313" key="5">
    <source>
        <dbReference type="EMBL" id="SDR14484.1"/>
    </source>
</evidence>
<evidence type="ECO:0000256" key="2">
    <source>
        <dbReference type="ARBA" id="ARBA00022747"/>
    </source>
</evidence>
<gene>
    <name evidence="5" type="ORF">SAMN05216231_3766</name>
</gene>
<organism evidence="5 6">
    <name type="scientific">Virgibacillus salinus</name>
    <dbReference type="NCBI Taxonomy" id="553311"/>
    <lineage>
        <taxon>Bacteria</taxon>
        <taxon>Bacillati</taxon>
        <taxon>Bacillota</taxon>
        <taxon>Bacilli</taxon>
        <taxon>Bacillales</taxon>
        <taxon>Bacillaceae</taxon>
        <taxon>Virgibacillus</taxon>
    </lineage>
</organism>
<protein>
    <submittedName>
        <fullName evidence="5">Type I restriction modification DNA specificity domain-containing protein</fullName>
    </submittedName>
</protein>
<dbReference type="SUPFAM" id="SSF116734">
    <property type="entry name" value="DNA methylase specificity domain"/>
    <property type="match status" value="2"/>
</dbReference>
<keyword evidence="6" id="KW-1185">Reference proteome</keyword>
<feature type="domain" description="Type I restriction modification DNA specificity" evidence="4">
    <location>
        <begin position="4"/>
        <end position="157"/>
    </location>
</feature>
<proteinExistence type="inferred from homology"/>
<dbReference type="EMBL" id="FNKD01000006">
    <property type="protein sequence ID" value="SDR14484.1"/>
    <property type="molecule type" value="Genomic_DNA"/>
</dbReference>
<dbReference type="AlphaFoldDB" id="A0A1H1GMN2"/>
<reference evidence="5 6" key="1">
    <citation type="submission" date="2016-10" db="EMBL/GenBank/DDBJ databases">
        <authorList>
            <person name="de Groot N.N."/>
        </authorList>
    </citation>
    <scope>NUCLEOTIDE SEQUENCE [LARGE SCALE GENOMIC DNA]</scope>
    <source>
        <strain evidence="5 6">CGMCC 1.10449</strain>
    </source>
</reference>
<dbReference type="GO" id="GO:0003677">
    <property type="term" value="F:DNA binding"/>
    <property type="evidence" value="ECO:0007669"/>
    <property type="project" value="UniProtKB-KW"/>
</dbReference>
<name>A0A1H1GMN2_9BACI</name>
<dbReference type="RefSeq" id="WP_175559536.1">
    <property type="nucleotide sequence ID" value="NZ_FNKD01000006.1"/>
</dbReference>
<feature type="domain" description="Type I restriction modification DNA specificity" evidence="4">
    <location>
        <begin position="194"/>
        <end position="348"/>
    </location>
</feature>
<dbReference type="GO" id="GO:0009307">
    <property type="term" value="P:DNA restriction-modification system"/>
    <property type="evidence" value="ECO:0007669"/>
    <property type="project" value="UniProtKB-KW"/>
</dbReference>
<accession>A0A1H1GMN2</accession>